<comment type="caution">
    <text evidence="2">The sequence shown here is derived from an EMBL/GenBank/DDBJ whole genome shotgun (WGS) entry which is preliminary data.</text>
</comment>
<evidence type="ECO:0000256" key="1">
    <source>
        <dbReference type="SAM" id="MobiDB-lite"/>
    </source>
</evidence>
<proteinExistence type="predicted"/>
<accession>A0A4Z2IJB3</accession>
<reference evidence="2 3" key="1">
    <citation type="submission" date="2019-03" db="EMBL/GenBank/DDBJ databases">
        <title>First draft genome of Liparis tanakae, snailfish: a comprehensive survey of snailfish specific genes.</title>
        <authorList>
            <person name="Kim W."/>
            <person name="Song I."/>
            <person name="Jeong J.-H."/>
            <person name="Kim D."/>
            <person name="Kim S."/>
            <person name="Ryu S."/>
            <person name="Song J.Y."/>
            <person name="Lee S.K."/>
        </authorList>
    </citation>
    <scope>NUCLEOTIDE SEQUENCE [LARGE SCALE GENOMIC DNA]</scope>
    <source>
        <tissue evidence="2">Muscle</tissue>
    </source>
</reference>
<dbReference type="AlphaFoldDB" id="A0A4Z2IJB3"/>
<organism evidence="2 3">
    <name type="scientific">Liparis tanakae</name>
    <name type="common">Tanaka's snailfish</name>
    <dbReference type="NCBI Taxonomy" id="230148"/>
    <lineage>
        <taxon>Eukaryota</taxon>
        <taxon>Metazoa</taxon>
        <taxon>Chordata</taxon>
        <taxon>Craniata</taxon>
        <taxon>Vertebrata</taxon>
        <taxon>Euteleostomi</taxon>
        <taxon>Actinopterygii</taxon>
        <taxon>Neopterygii</taxon>
        <taxon>Teleostei</taxon>
        <taxon>Neoteleostei</taxon>
        <taxon>Acanthomorphata</taxon>
        <taxon>Eupercaria</taxon>
        <taxon>Perciformes</taxon>
        <taxon>Cottioidei</taxon>
        <taxon>Cottales</taxon>
        <taxon>Liparidae</taxon>
        <taxon>Liparis</taxon>
    </lineage>
</organism>
<keyword evidence="3" id="KW-1185">Reference proteome</keyword>
<sequence>MYSFKIEIGYWYICSRPPMAVAEAHIAILKVIVAAPFLPEAVGVPSEENAISNPQSGCEDWLILSLRLKISQSSFSKDEGALGNRAQDDGALGDWAQDADRSRRKGVGLRGDGSQGAGTSPSCPRAQSVILLPDSMAMISTSSPNHENSVMSGQAGVTAPSLGPKDICLRSSALLISILQPVFYVVPSQLATCGLHREKQTTSRKPKRSLTAVHGGCRMLNITTFCFPSLEEMSDDSRQHYYGPNYRPANLRPVKRWVPGGPTLGSSVEGLTPLPVGFPHQHQGSAMIREFSTQHNEAHAGNQSNSTSPQQLSDRCFQQLSAGSLGPRMMETEGRQGKAFAGRLAQVKVREDTDDTLFAGGWAALALALKTEMVVTEHGLSPRSPSLPTRTPTTSAISVRRHIIHHLKLCKTKQLRLAQPTFAFRLDSWGYLATEELREQEQDGVDGVDGAEAAAAAFELKEEGEVMKSLY</sequence>
<dbReference type="EMBL" id="SRLO01000078">
    <property type="protein sequence ID" value="TNN77918.1"/>
    <property type="molecule type" value="Genomic_DNA"/>
</dbReference>
<evidence type="ECO:0000313" key="3">
    <source>
        <dbReference type="Proteomes" id="UP000314294"/>
    </source>
</evidence>
<evidence type="ECO:0000313" key="2">
    <source>
        <dbReference type="EMBL" id="TNN77918.1"/>
    </source>
</evidence>
<name>A0A4Z2IJB3_9TELE</name>
<dbReference type="Proteomes" id="UP000314294">
    <property type="component" value="Unassembled WGS sequence"/>
</dbReference>
<gene>
    <name evidence="2" type="ORF">EYF80_011841</name>
</gene>
<protein>
    <submittedName>
        <fullName evidence="2">Uncharacterized protein</fullName>
    </submittedName>
</protein>
<feature type="region of interest" description="Disordered" evidence="1">
    <location>
        <begin position="78"/>
        <end position="125"/>
    </location>
</feature>